<feature type="region of interest" description="Disordered" evidence="1">
    <location>
        <begin position="167"/>
        <end position="192"/>
    </location>
</feature>
<name>A0ABP6MMT5_9ACTN</name>
<proteinExistence type="predicted"/>
<reference evidence="3" key="1">
    <citation type="journal article" date="2019" name="Int. J. Syst. Evol. Microbiol.">
        <title>The Global Catalogue of Microorganisms (GCM) 10K type strain sequencing project: providing services to taxonomists for standard genome sequencing and annotation.</title>
        <authorList>
            <consortium name="The Broad Institute Genomics Platform"/>
            <consortium name="The Broad Institute Genome Sequencing Center for Infectious Disease"/>
            <person name="Wu L."/>
            <person name="Ma J."/>
        </authorList>
    </citation>
    <scope>NUCLEOTIDE SEQUENCE [LARGE SCALE GENOMIC DNA]</scope>
    <source>
        <strain evidence="3">JCM 11574</strain>
    </source>
</reference>
<feature type="compositionally biased region" description="Gly residues" evidence="1">
    <location>
        <begin position="182"/>
        <end position="192"/>
    </location>
</feature>
<evidence type="ECO:0000313" key="3">
    <source>
        <dbReference type="Proteomes" id="UP001500893"/>
    </source>
</evidence>
<dbReference type="Proteomes" id="UP001500893">
    <property type="component" value="Unassembled WGS sequence"/>
</dbReference>
<comment type="caution">
    <text evidence="2">The sequence shown here is derived from an EMBL/GenBank/DDBJ whole genome shotgun (WGS) entry which is preliminary data.</text>
</comment>
<accession>A0ABP6MMT5</accession>
<protein>
    <submittedName>
        <fullName evidence="2">Uncharacterized protein</fullName>
    </submittedName>
</protein>
<gene>
    <name evidence="2" type="ORF">GCM10010521_04170</name>
</gene>
<keyword evidence="3" id="KW-1185">Reference proteome</keyword>
<evidence type="ECO:0000313" key="2">
    <source>
        <dbReference type="EMBL" id="GAA3119911.1"/>
    </source>
</evidence>
<evidence type="ECO:0000256" key="1">
    <source>
        <dbReference type="SAM" id="MobiDB-lite"/>
    </source>
</evidence>
<sequence length="192" mass="20590">MPPADGSDQPPLSDEQWAAFLRDAVRRPREPSARARTRLARLRAGVRRGLRRPARFSVRAGVQAVVPWPAAAAVVVYGAWERGLLSWARGDASPAADRLLAHDHRSAVLHPERGRRMVGVWWWGRHRGRWRQELGETVGEQCGRVAGVGRKIRGQCTVYGLGGDTAFEPGGDSRGEAAGSASGSGPGCGSAG</sequence>
<organism evidence="2 3">
    <name type="scientific">Streptomyces rameus</name>
    <dbReference type="NCBI Taxonomy" id="68261"/>
    <lineage>
        <taxon>Bacteria</taxon>
        <taxon>Bacillati</taxon>
        <taxon>Actinomycetota</taxon>
        <taxon>Actinomycetes</taxon>
        <taxon>Kitasatosporales</taxon>
        <taxon>Streptomycetaceae</taxon>
        <taxon>Streptomyces</taxon>
    </lineage>
</organism>
<dbReference type="EMBL" id="BAAAVM010000003">
    <property type="protein sequence ID" value="GAA3119911.1"/>
    <property type="molecule type" value="Genomic_DNA"/>
</dbReference>